<sequence>NTETLRALQKASGLSPEAEPIKLLSVPKGALAHSLVQRLKLQDNSNGRKDKLAQSIGRMQHMRKNSFGSPPRSPPFLNQVNPERRRLRRGETVEINSYLASLGLRSRQKEQPLVRGHTLDCGVHSPEQAEPPPHSETD</sequence>
<feature type="region of interest" description="Disordered" evidence="1">
    <location>
        <begin position="106"/>
        <end position="138"/>
    </location>
</feature>
<evidence type="ECO:0000313" key="2">
    <source>
        <dbReference type="EMBL" id="KAK5617330.1"/>
    </source>
</evidence>
<feature type="non-terminal residue" evidence="2">
    <location>
        <position position="1"/>
    </location>
</feature>
<accession>A0AAV9S7S1</accession>
<keyword evidence="3" id="KW-1185">Reference proteome</keyword>
<comment type="caution">
    <text evidence="2">The sequence shown here is derived from an EMBL/GenBank/DDBJ whole genome shotgun (WGS) entry which is preliminary data.</text>
</comment>
<proteinExistence type="predicted"/>
<evidence type="ECO:0000256" key="1">
    <source>
        <dbReference type="SAM" id="MobiDB-lite"/>
    </source>
</evidence>
<dbReference type="AlphaFoldDB" id="A0AAV9S7S1"/>
<name>A0AAV9S7S1_9TELE</name>
<evidence type="ECO:0000313" key="3">
    <source>
        <dbReference type="Proteomes" id="UP001311232"/>
    </source>
</evidence>
<protein>
    <submittedName>
        <fullName evidence="2">Uncharacterized protein</fullName>
    </submittedName>
</protein>
<organism evidence="2 3">
    <name type="scientific">Crenichthys baileyi</name>
    <name type="common">White River springfish</name>
    <dbReference type="NCBI Taxonomy" id="28760"/>
    <lineage>
        <taxon>Eukaryota</taxon>
        <taxon>Metazoa</taxon>
        <taxon>Chordata</taxon>
        <taxon>Craniata</taxon>
        <taxon>Vertebrata</taxon>
        <taxon>Euteleostomi</taxon>
        <taxon>Actinopterygii</taxon>
        <taxon>Neopterygii</taxon>
        <taxon>Teleostei</taxon>
        <taxon>Neoteleostei</taxon>
        <taxon>Acanthomorphata</taxon>
        <taxon>Ovalentaria</taxon>
        <taxon>Atherinomorphae</taxon>
        <taxon>Cyprinodontiformes</taxon>
        <taxon>Goodeidae</taxon>
        <taxon>Crenichthys</taxon>
    </lineage>
</organism>
<reference evidence="2 3" key="1">
    <citation type="submission" date="2021-06" db="EMBL/GenBank/DDBJ databases">
        <authorList>
            <person name="Palmer J.M."/>
        </authorList>
    </citation>
    <scope>NUCLEOTIDE SEQUENCE [LARGE SCALE GENOMIC DNA]</scope>
    <source>
        <strain evidence="2 3">MEX-2019</strain>
        <tissue evidence="2">Muscle</tissue>
    </source>
</reference>
<dbReference type="Proteomes" id="UP001311232">
    <property type="component" value="Unassembled WGS sequence"/>
</dbReference>
<dbReference type="EMBL" id="JAHHUM010000739">
    <property type="protein sequence ID" value="KAK5617330.1"/>
    <property type="molecule type" value="Genomic_DNA"/>
</dbReference>
<gene>
    <name evidence="2" type="ORF">CRENBAI_007590</name>
</gene>